<name>A0ABR3Q8G3_9TREE</name>
<evidence type="ECO:0000313" key="2">
    <source>
        <dbReference type="EMBL" id="KAL1410628.1"/>
    </source>
</evidence>
<feature type="compositionally biased region" description="Basic residues" evidence="1">
    <location>
        <begin position="184"/>
        <end position="194"/>
    </location>
</feature>
<dbReference type="Proteomes" id="UP001565368">
    <property type="component" value="Unassembled WGS sequence"/>
</dbReference>
<sequence>MRDKHPTRRRSPSTPIDFTADDDETTRDEHPGRGRSPSTPIDITADDEDASTADDEGDGGSQGVVRRQSSPAEVVKRRPRPESSPAEVVKPRHRESSPAEVVKKRKVPAGAKKKQRSRLSSSEGESEGTEMVKKRKAAGAGGIKGKKRHSRLSSSESESEGEGDGTESVYNLYAGEDYSFTPAPKHKPKPKRRGIGSPSSSDSDSDDTLRSRSGSPKSRPQSRKRRRSDTDSDTESSTSESDDSSEGGDSDEEHNHPAYNDHYDLPKTFPWSCPDHAHFALIHARLRRPASAKRLDKWLRKNRHGDINMHEVQHLVFPHRHLRWLVRNHLPRTISGAYRPLLRRLRAFAVSLFRPIRHATRMSKACRLRTALWALGDDLPLHQPACERCQQTGLPCLDVREPRCWDCKLHGKHEKACSHIRAYRHDRRRVDAAEELESDLREYMLVDEPDRRRRRAAYGLVDDVSRLLDDPHDTNMKHAVLMRLNNHVLVQERNQDRRMVGSDLVGRVRQYLRAQPKVETSDEEDEDEGSGSGYDDEDDDEDEEEEEDGDDEEDEDDDEEEDYDDDNNNNDNDDE</sequence>
<feature type="region of interest" description="Disordered" evidence="1">
    <location>
        <begin position="512"/>
        <end position="575"/>
    </location>
</feature>
<gene>
    <name evidence="2" type="ORF">Q8F55_004645</name>
</gene>
<feature type="region of interest" description="Disordered" evidence="1">
    <location>
        <begin position="1"/>
        <end position="261"/>
    </location>
</feature>
<dbReference type="PANTHER" id="PTHR23216">
    <property type="entry name" value="NUCLEOLAR AND COILED-BODY PHOSPHOPROTEIN 1"/>
    <property type="match status" value="1"/>
</dbReference>
<dbReference type="EMBL" id="JBBXJM010000003">
    <property type="protein sequence ID" value="KAL1410628.1"/>
    <property type="molecule type" value="Genomic_DNA"/>
</dbReference>
<dbReference type="SUPFAM" id="SSF48371">
    <property type="entry name" value="ARM repeat"/>
    <property type="match status" value="1"/>
</dbReference>
<evidence type="ECO:0000256" key="1">
    <source>
        <dbReference type="SAM" id="MobiDB-lite"/>
    </source>
</evidence>
<comment type="caution">
    <text evidence="2">The sequence shown here is derived from an EMBL/GenBank/DDBJ whole genome shotgun (WGS) entry which is preliminary data.</text>
</comment>
<keyword evidence="3" id="KW-1185">Reference proteome</keyword>
<feature type="compositionally biased region" description="Acidic residues" evidence="1">
    <location>
        <begin position="521"/>
        <end position="575"/>
    </location>
</feature>
<protein>
    <recommendedName>
        <fullName evidence="4">CCHC-type domain-containing protein</fullName>
    </recommendedName>
</protein>
<dbReference type="PANTHER" id="PTHR23216:SF1">
    <property type="entry name" value="NUCLEOLAR AND COILED-BODY PHOSPHOPROTEIN 1"/>
    <property type="match status" value="1"/>
</dbReference>
<evidence type="ECO:0008006" key="4">
    <source>
        <dbReference type="Google" id="ProtNLM"/>
    </source>
</evidence>
<feature type="compositionally biased region" description="Basic residues" evidence="1">
    <location>
        <begin position="1"/>
        <end position="11"/>
    </location>
</feature>
<accession>A0ABR3Q8G3</accession>
<dbReference type="RefSeq" id="XP_069210572.1">
    <property type="nucleotide sequence ID" value="XM_069353154.1"/>
</dbReference>
<dbReference type="GeneID" id="95985688"/>
<feature type="compositionally biased region" description="Basic residues" evidence="1">
    <location>
        <begin position="103"/>
        <end position="117"/>
    </location>
</feature>
<feature type="compositionally biased region" description="Acidic residues" evidence="1">
    <location>
        <begin position="240"/>
        <end position="252"/>
    </location>
</feature>
<dbReference type="InterPro" id="IPR016024">
    <property type="entry name" value="ARM-type_fold"/>
</dbReference>
<organism evidence="2 3">
    <name type="scientific">Vanrija albida</name>
    <dbReference type="NCBI Taxonomy" id="181172"/>
    <lineage>
        <taxon>Eukaryota</taxon>
        <taxon>Fungi</taxon>
        <taxon>Dikarya</taxon>
        <taxon>Basidiomycota</taxon>
        <taxon>Agaricomycotina</taxon>
        <taxon>Tremellomycetes</taxon>
        <taxon>Trichosporonales</taxon>
        <taxon>Trichosporonaceae</taxon>
        <taxon>Vanrija</taxon>
    </lineage>
</organism>
<proteinExistence type="predicted"/>
<reference evidence="2 3" key="1">
    <citation type="submission" date="2023-08" db="EMBL/GenBank/DDBJ databases">
        <title>Annotated Genome Sequence of Vanrija albida AlHP1.</title>
        <authorList>
            <person name="Herzog R."/>
        </authorList>
    </citation>
    <scope>NUCLEOTIDE SEQUENCE [LARGE SCALE GENOMIC DNA]</scope>
    <source>
        <strain evidence="2 3">AlHP1</strain>
    </source>
</reference>
<dbReference type="InterPro" id="IPR039191">
    <property type="entry name" value="Nopp140-like"/>
</dbReference>
<feature type="compositionally biased region" description="Acidic residues" evidence="1">
    <location>
        <begin position="44"/>
        <end position="58"/>
    </location>
</feature>
<evidence type="ECO:0000313" key="3">
    <source>
        <dbReference type="Proteomes" id="UP001565368"/>
    </source>
</evidence>